<evidence type="ECO:0000313" key="7">
    <source>
        <dbReference type="Proteomes" id="UP000244077"/>
    </source>
</evidence>
<keyword evidence="7" id="KW-1185">Reference proteome</keyword>
<feature type="domain" description="Nudix hydrolase" evidence="5">
    <location>
        <begin position="9"/>
        <end position="152"/>
    </location>
</feature>
<dbReference type="NCBIfam" id="NF001936">
    <property type="entry name" value="PRK00714.1-3"/>
    <property type="match status" value="1"/>
</dbReference>
<evidence type="ECO:0000313" key="6">
    <source>
        <dbReference type="EMBL" id="PTQ74949.1"/>
    </source>
</evidence>
<organism evidence="6 7">
    <name type="scientific">Celeribacter persicus</name>
    <dbReference type="NCBI Taxonomy" id="1651082"/>
    <lineage>
        <taxon>Bacteria</taxon>
        <taxon>Pseudomonadati</taxon>
        <taxon>Pseudomonadota</taxon>
        <taxon>Alphaproteobacteria</taxon>
        <taxon>Rhodobacterales</taxon>
        <taxon>Roseobacteraceae</taxon>
        <taxon>Celeribacter</taxon>
    </lineage>
</organism>
<dbReference type="InterPro" id="IPR015797">
    <property type="entry name" value="NUDIX_hydrolase-like_dom_sf"/>
</dbReference>
<comment type="cofactor">
    <cofactor evidence="4">
        <name>a divalent metal cation</name>
        <dbReference type="ChEBI" id="CHEBI:60240"/>
    </cofactor>
</comment>
<dbReference type="InterPro" id="IPR000086">
    <property type="entry name" value="NUDIX_hydrolase_dom"/>
</dbReference>
<sequence>MSKDFSTLPYRPCVGIMLIDPEGRVFVGERIDTPGAWQMPQGGIDPGEMPQEAALRELWEEIGVTADLVEVLGHTRDWLTYDLPDHLLGKVWKGKYRGQKQLWFLLRFKGTEKDIVLETDHPEFSHWKWTDSTGLVSDIVPFKRDIYEALVDEFHDHLA</sequence>
<comment type="cofactor">
    <cofactor evidence="1">
        <name>Mn(2+)</name>
        <dbReference type="ChEBI" id="CHEBI:29035"/>
    </cofactor>
</comment>
<protein>
    <recommendedName>
        <fullName evidence="4">RNA pyrophosphohydrolase</fullName>
        <ecNumber evidence="4">3.6.1.-</ecNumber>
    </recommendedName>
    <alternativeName>
        <fullName evidence="4">(Di)nucleoside polyphosphate hydrolase</fullName>
    </alternativeName>
</protein>
<accession>A0A2T5HTN3</accession>
<dbReference type="CDD" id="cd03671">
    <property type="entry name" value="NUDIX_Ap4A_hydrolase_plant_like"/>
    <property type="match status" value="1"/>
</dbReference>
<dbReference type="InterPro" id="IPR020084">
    <property type="entry name" value="NUDIX_hydrolase_CS"/>
</dbReference>
<evidence type="ECO:0000256" key="2">
    <source>
        <dbReference type="ARBA" id="ARBA00001946"/>
    </source>
</evidence>
<comment type="similarity">
    <text evidence="4">Belongs to the Nudix hydrolase family. RppH subfamily.</text>
</comment>
<evidence type="ECO:0000259" key="5">
    <source>
        <dbReference type="PROSITE" id="PS51462"/>
    </source>
</evidence>
<dbReference type="AlphaFoldDB" id="A0A2T5HTN3"/>
<gene>
    <name evidence="4" type="primary">rppH</name>
    <name evidence="4" type="synonym">nudH</name>
    <name evidence="6" type="ORF">C8N42_103241</name>
</gene>
<dbReference type="PANTHER" id="PTHR11839:SF22">
    <property type="entry name" value="NUDIX HYDROLASE 26, CHLOROPLASTIC"/>
    <property type="match status" value="1"/>
</dbReference>
<evidence type="ECO:0000256" key="3">
    <source>
        <dbReference type="ARBA" id="ARBA00022801"/>
    </source>
</evidence>
<dbReference type="Gene3D" id="3.90.79.10">
    <property type="entry name" value="Nucleoside Triphosphate Pyrophosphohydrolase"/>
    <property type="match status" value="1"/>
</dbReference>
<dbReference type="PRINTS" id="PR00502">
    <property type="entry name" value="NUDIXFAMILY"/>
</dbReference>
<dbReference type="InterPro" id="IPR020476">
    <property type="entry name" value="Nudix_hydrolase"/>
</dbReference>
<dbReference type="GO" id="GO:0034432">
    <property type="term" value="F:bis(5'-adenosyl)-pentaphosphatase activity"/>
    <property type="evidence" value="ECO:0007669"/>
    <property type="project" value="TreeGrafter"/>
</dbReference>
<comment type="cofactor">
    <cofactor evidence="2">
        <name>Mg(2+)</name>
        <dbReference type="ChEBI" id="CHEBI:18420"/>
    </cofactor>
</comment>
<dbReference type="GO" id="GO:0019693">
    <property type="term" value="P:ribose phosphate metabolic process"/>
    <property type="evidence" value="ECO:0007669"/>
    <property type="project" value="TreeGrafter"/>
</dbReference>
<dbReference type="NCBIfam" id="NF001938">
    <property type="entry name" value="PRK00714.1-5"/>
    <property type="match status" value="1"/>
</dbReference>
<dbReference type="SUPFAM" id="SSF55811">
    <property type="entry name" value="Nudix"/>
    <property type="match status" value="1"/>
</dbReference>
<evidence type="ECO:0000256" key="1">
    <source>
        <dbReference type="ARBA" id="ARBA00001936"/>
    </source>
</evidence>
<dbReference type="OrthoDB" id="9816040at2"/>
<comment type="caution">
    <text evidence="6">The sequence shown here is derived from an EMBL/GenBank/DDBJ whole genome shotgun (WGS) entry which is preliminary data.</text>
</comment>
<dbReference type="EMBL" id="QAOH01000003">
    <property type="protein sequence ID" value="PTQ74949.1"/>
    <property type="molecule type" value="Genomic_DNA"/>
</dbReference>
<name>A0A2T5HTN3_9RHOB</name>
<dbReference type="Proteomes" id="UP000244077">
    <property type="component" value="Unassembled WGS sequence"/>
</dbReference>
<dbReference type="PANTHER" id="PTHR11839">
    <property type="entry name" value="UDP/ADP-SUGAR PYROPHOSPHATASE"/>
    <property type="match status" value="1"/>
</dbReference>
<dbReference type="HAMAP" id="MF_00298">
    <property type="entry name" value="Nudix_RppH"/>
    <property type="match status" value="1"/>
</dbReference>
<feature type="short sequence motif" description="Nudix box" evidence="4">
    <location>
        <begin position="42"/>
        <end position="63"/>
    </location>
</feature>
<proteinExistence type="inferred from homology"/>
<dbReference type="PROSITE" id="PS51462">
    <property type="entry name" value="NUDIX"/>
    <property type="match status" value="1"/>
</dbReference>
<dbReference type="EC" id="3.6.1.-" evidence="4"/>
<dbReference type="GO" id="GO:0008893">
    <property type="term" value="F:guanosine-3',5'-bis(diphosphate) 3'-diphosphatase activity"/>
    <property type="evidence" value="ECO:0007669"/>
    <property type="project" value="TreeGrafter"/>
</dbReference>
<keyword evidence="3 4" id="KW-0378">Hydrolase</keyword>
<dbReference type="Pfam" id="PF00293">
    <property type="entry name" value="NUDIX"/>
    <property type="match status" value="1"/>
</dbReference>
<comment type="function">
    <text evidence="4">Accelerates the degradation of transcripts by removing pyrophosphate from the 5'-end of triphosphorylated RNA, leading to a more labile monophosphorylated state that can stimulate subsequent ribonuclease cleavage.</text>
</comment>
<dbReference type="RefSeq" id="WP_107815605.1">
    <property type="nucleotide sequence ID" value="NZ_QAOH01000003.1"/>
</dbReference>
<dbReference type="PROSITE" id="PS00893">
    <property type="entry name" value="NUDIX_BOX"/>
    <property type="match status" value="1"/>
</dbReference>
<dbReference type="InterPro" id="IPR022927">
    <property type="entry name" value="RppH"/>
</dbReference>
<dbReference type="GO" id="GO:0006753">
    <property type="term" value="P:nucleoside phosphate metabolic process"/>
    <property type="evidence" value="ECO:0007669"/>
    <property type="project" value="TreeGrafter"/>
</dbReference>
<dbReference type="NCBIfam" id="NF001937">
    <property type="entry name" value="PRK00714.1-4"/>
    <property type="match status" value="1"/>
</dbReference>
<reference evidence="6 7" key="1">
    <citation type="submission" date="2018-04" db="EMBL/GenBank/DDBJ databases">
        <title>Genomic Encyclopedia of Archaeal and Bacterial Type Strains, Phase II (KMG-II): from individual species to whole genera.</title>
        <authorList>
            <person name="Goeker M."/>
        </authorList>
    </citation>
    <scope>NUCLEOTIDE SEQUENCE [LARGE SCALE GENOMIC DNA]</scope>
    <source>
        <strain evidence="6 7">DSM 100434</strain>
    </source>
</reference>
<evidence type="ECO:0000256" key="4">
    <source>
        <dbReference type="HAMAP-Rule" id="MF_00298"/>
    </source>
</evidence>